<dbReference type="InterPro" id="IPR016181">
    <property type="entry name" value="Acyl_CoA_acyltransferase"/>
</dbReference>
<dbReference type="SUPFAM" id="SSF55729">
    <property type="entry name" value="Acyl-CoA N-acyltransferases (Nat)"/>
    <property type="match status" value="1"/>
</dbReference>
<name>A0AAE3LUR6_9RHOB</name>
<comment type="caution">
    <text evidence="2">The sequence shown here is derived from an EMBL/GenBank/DDBJ whole genome shotgun (WGS) entry which is preliminary data.</text>
</comment>
<dbReference type="EMBL" id="JAOYFC010000002">
    <property type="protein sequence ID" value="MCV6825450.1"/>
    <property type="molecule type" value="Genomic_DNA"/>
</dbReference>
<dbReference type="GO" id="GO:0016747">
    <property type="term" value="F:acyltransferase activity, transferring groups other than amino-acyl groups"/>
    <property type="evidence" value="ECO:0007669"/>
    <property type="project" value="InterPro"/>
</dbReference>
<gene>
    <name evidence="2" type="ORF">OH136_12890</name>
</gene>
<reference evidence="2" key="1">
    <citation type="submission" date="2022-10" db="EMBL/GenBank/DDBJ databases">
        <authorList>
            <person name="Yue Y."/>
        </authorList>
    </citation>
    <scope>NUCLEOTIDE SEQUENCE</scope>
    <source>
        <strain evidence="2">Z654</strain>
    </source>
</reference>
<dbReference type="InterPro" id="IPR000182">
    <property type="entry name" value="GNAT_dom"/>
</dbReference>
<evidence type="ECO:0000313" key="2">
    <source>
        <dbReference type="EMBL" id="MCV6825450.1"/>
    </source>
</evidence>
<dbReference type="PROSITE" id="PS51186">
    <property type="entry name" value="GNAT"/>
    <property type="match status" value="1"/>
</dbReference>
<dbReference type="Gene3D" id="3.40.630.30">
    <property type="match status" value="1"/>
</dbReference>
<evidence type="ECO:0000313" key="3">
    <source>
        <dbReference type="Proteomes" id="UP001208041"/>
    </source>
</evidence>
<dbReference type="Proteomes" id="UP001208041">
    <property type="component" value="Unassembled WGS sequence"/>
</dbReference>
<feature type="domain" description="N-acetyltransferase" evidence="1">
    <location>
        <begin position="12"/>
        <end position="168"/>
    </location>
</feature>
<proteinExistence type="predicted"/>
<sequence length="172" mass="19242">MSLIPTIETERLILRAPQMSDFDPLAAHWELERTEYIGGPLDRKEAWSAFSADAGQWILRGYGMWIVEDKASGKTAGWIGFYEPERYDEPEIGWILLEEFEGKGIAYEAVVAARAYGGEHFGITKPCSFIAAENARSIALAERLGATREDTREGPRGAYHVYRHPEYNGAAA</sequence>
<dbReference type="AlphaFoldDB" id="A0AAE3LUR6"/>
<dbReference type="PANTHER" id="PTHR43792:SF16">
    <property type="entry name" value="N-ACETYLTRANSFERASE DOMAIN-CONTAINING PROTEIN"/>
    <property type="match status" value="1"/>
</dbReference>
<dbReference type="RefSeq" id="WP_263954322.1">
    <property type="nucleotide sequence ID" value="NZ_JAOYFC010000002.1"/>
</dbReference>
<dbReference type="PANTHER" id="PTHR43792">
    <property type="entry name" value="GNAT FAMILY, PUTATIVE (AFU_ORTHOLOGUE AFUA_3G00765)-RELATED-RELATED"/>
    <property type="match status" value="1"/>
</dbReference>
<organism evidence="2 3">
    <name type="scientific">Halocynthiibacter halioticoli</name>
    <dbReference type="NCBI Taxonomy" id="2986804"/>
    <lineage>
        <taxon>Bacteria</taxon>
        <taxon>Pseudomonadati</taxon>
        <taxon>Pseudomonadota</taxon>
        <taxon>Alphaproteobacteria</taxon>
        <taxon>Rhodobacterales</taxon>
        <taxon>Paracoccaceae</taxon>
        <taxon>Halocynthiibacter</taxon>
    </lineage>
</organism>
<keyword evidence="3" id="KW-1185">Reference proteome</keyword>
<dbReference type="Pfam" id="PF13302">
    <property type="entry name" value="Acetyltransf_3"/>
    <property type="match status" value="1"/>
</dbReference>
<accession>A0AAE3LUR6</accession>
<protein>
    <submittedName>
        <fullName evidence="2">GNAT family N-acetyltransferase</fullName>
    </submittedName>
</protein>
<evidence type="ECO:0000259" key="1">
    <source>
        <dbReference type="PROSITE" id="PS51186"/>
    </source>
</evidence>
<dbReference type="InterPro" id="IPR051531">
    <property type="entry name" value="N-acetyltransferase"/>
</dbReference>